<dbReference type="STRING" id="1434072.SAMN05216210_1658"/>
<keyword evidence="1" id="KW-0328">Glycosyltransferase</keyword>
<accession>A0A1H2FLZ5</accession>
<keyword evidence="4" id="KW-1185">Reference proteome</keyword>
<dbReference type="EMBL" id="LT629787">
    <property type="protein sequence ID" value="SDU08381.1"/>
    <property type="molecule type" value="Genomic_DNA"/>
</dbReference>
<reference evidence="4" key="1">
    <citation type="submission" date="2016-10" db="EMBL/GenBank/DDBJ databases">
        <authorList>
            <person name="Varghese N."/>
            <person name="Submissions S."/>
        </authorList>
    </citation>
    <scope>NUCLEOTIDE SEQUENCE [LARGE SCALE GENOMIC DNA]</scope>
    <source>
        <strain evidence="4">CECT 8338</strain>
    </source>
</reference>
<evidence type="ECO:0000256" key="1">
    <source>
        <dbReference type="ARBA" id="ARBA00022676"/>
    </source>
</evidence>
<dbReference type="InterPro" id="IPR004629">
    <property type="entry name" value="WecG_TagA_CpsF"/>
</dbReference>
<proteinExistence type="predicted"/>
<dbReference type="CDD" id="cd06533">
    <property type="entry name" value="Glyco_transf_WecG_TagA"/>
    <property type="match status" value="1"/>
</dbReference>
<dbReference type="PANTHER" id="PTHR34136:SF1">
    <property type="entry name" value="UDP-N-ACETYL-D-MANNOSAMINURONIC ACID TRANSFERASE"/>
    <property type="match status" value="1"/>
</dbReference>
<gene>
    <name evidence="3" type="ORF">SAMN05216210_1658</name>
</gene>
<evidence type="ECO:0000256" key="2">
    <source>
        <dbReference type="ARBA" id="ARBA00022679"/>
    </source>
</evidence>
<protein>
    <submittedName>
        <fullName evidence="3">N-acetylglucosaminyldiphosphoundecaprenol N-acetyl-beta-D-mannosaminyltransferase</fullName>
    </submittedName>
</protein>
<dbReference type="AlphaFoldDB" id="A0A1H2FLZ5"/>
<organism evidence="3 4">
    <name type="scientific">Halopseudomonas salegens</name>
    <dbReference type="NCBI Taxonomy" id="1434072"/>
    <lineage>
        <taxon>Bacteria</taxon>
        <taxon>Pseudomonadati</taxon>
        <taxon>Pseudomonadota</taxon>
        <taxon>Gammaproteobacteria</taxon>
        <taxon>Pseudomonadales</taxon>
        <taxon>Pseudomonadaceae</taxon>
        <taxon>Halopseudomonas</taxon>
    </lineage>
</organism>
<dbReference type="Pfam" id="PF03808">
    <property type="entry name" value="Glyco_tran_WecG"/>
    <property type="match status" value="1"/>
</dbReference>
<evidence type="ECO:0000313" key="4">
    <source>
        <dbReference type="Proteomes" id="UP000243924"/>
    </source>
</evidence>
<keyword evidence="2 3" id="KW-0808">Transferase</keyword>
<name>A0A1H2FLZ5_9GAMM</name>
<dbReference type="PANTHER" id="PTHR34136">
    <property type="match status" value="1"/>
</dbReference>
<dbReference type="Proteomes" id="UP000243924">
    <property type="component" value="Chromosome I"/>
</dbReference>
<sequence>MLRLISEKNKSSCQINSNSGENTTFINHYSYGILRKHIELLENFTSIHIDGILLCIVLNRIGIPVRRLSFDMTSLAPAVFERASRTNESIILVGGETGVARIAASNFCQKHPGLNIIAVYSGFFPPERPKEDVLNEIRSAAPDIVICGMGTPRQEEFLDELTKAGWRGTGYTCGGFLHQTAKRGNTYYPTWADKYNLRWLYRIYDEPKLFSRYTIDLIRFLYFFVHDYYRYKKYNQSTIR</sequence>
<evidence type="ECO:0000313" key="3">
    <source>
        <dbReference type="EMBL" id="SDU08381.1"/>
    </source>
</evidence>
<dbReference type="GO" id="GO:0016758">
    <property type="term" value="F:hexosyltransferase activity"/>
    <property type="evidence" value="ECO:0007669"/>
    <property type="project" value="TreeGrafter"/>
</dbReference>